<evidence type="ECO:0000256" key="3">
    <source>
        <dbReference type="ARBA" id="ARBA00023175"/>
    </source>
</evidence>
<dbReference type="SMART" id="SM00129">
    <property type="entry name" value="KISc"/>
    <property type="match status" value="1"/>
</dbReference>
<feature type="binding site" evidence="4">
    <location>
        <begin position="106"/>
        <end position="113"/>
    </location>
    <ligand>
        <name>ATP</name>
        <dbReference type="ChEBI" id="CHEBI:30616"/>
    </ligand>
</feature>
<dbReference type="GO" id="GO:0007052">
    <property type="term" value="P:mitotic spindle organization"/>
    <property type="evidence" value="ECO:0007669"/>
    <property type="project" value="TreeGrafter"/>
</dbReference>
<dbReference type="AlphaFoldDB" id="A0A5B8MGQ1"/>
<accession>A0A5B8MGQ1</accession>
<dbReference type="InterPro" id="IPR036961">
    <property type="entry name" value="Kinesin_motor_dom_sf"/>
</dbReference>
<feature type="domain" description="Kinesin motor" evidence="7">
    <location>
        <begin position="9"/>
        <end position="363"/>
    </location>
</feature>
<dbReference type="PROSITE" id="PS50067">
    <property type="entry name" value="KINESIN_MOTOR_2"/>
    <property type="match status" value="1"/>
</dbReference>
<dbReference type="GO" id="GO:0005524">
    <property type="term" value="F:ATP binding"/>
    <property type="evidence" value="ECO:0007669"/>
    <property type="project" value="UniProtKB-UniRule"/>
</dbReference>
<gene>
    <name evidence="8" type="ORF">A3770_02p10400</name>
</gene>
<comment type="similarity">
    <text evidence="4 5">Belongs to the TRAFAC class myosin-kinesin ATPase superfamily. Kinesin family.</text>
</comment>
<evidence type="ECO:0000259" key="7">
    <source>
        <dbReference type="PROSITE" id="PS50067"/>
    </source>
</evidence>
<dbReference type="PANTHER" id="PTHR47969:SF29">
    <property type="entry name" value="KINESIN-LIKE PROTEIN"/>
    <property type="match status" value="1"/>
</dbReference>
<reference evidence="8 9" key="1">
    <citation type="submission" date="2018-07" db="EMBL/GenBank/DDBJ databases">
        <title>The complete nuclear genome of the prasinophyte Chloropicon primus (CCMP1205).</title>
        <authorList>
            <person name="Pombert J.-F."/>
            <person name="Otis C."/>
            <person name="Turmel M."/>
            <person name="Lemieux C."/>
        </authorList>
    </citation>
    <scope>NUCLEOTIDE SEQUENCE [LARGE SCALE GENOMIC DNA]</scope>
    <source>
        <strain evidence="8 9">CCMP1205</strain>
    </source>
</reference>
<keyword evidence="5" id="KW-0493">Microtubule</keyword>
<feature type="compositionally biased region" description="Polar residues" evidence="6">
    <location>
        <begin position="741"/>
        <end position="774"/>
    </location>
</feature>
<dbReference type="GO" id="GO:0007018">
    <property type="term" value="P:microtubule-based movement"/>
    <property type="evidence" value="ECO:0007669"/>
    <property type="project" value="InterPro"/>
</dbReference>
<feature type="region of interest" description="Disordered" evidence="6">
    <location>
        <begin position="404"/>
        <end position="423"/>
    </location>
</feature>
<dbReference type="InterPro" id="IPR027640">
    <property type="entry name" value="Kinesin-like_fam"/>
</dbReference>
<evidence type="ECO:0000256" key="6">
    <source>
        <dbReference type="SAM" id="MobiDB-lite"/>
    </source>
</evidence>
<dbReference type="PRINTS" id="PR00380">
    <property type="entry name" value="KINESINHEAVY"/>
</dbReference>
<name>A0A5B8MGQ1_9CHLO</name>
<feature type="region of interest" description="Disordered" evidence="6">
    <location>
        <begin position="440"/>
        <end position="549"/>
    </location>
</feature>
<dbReference type="OrthoDB" id="3176171at2759"/>
<dbReference type="Gene3D" id="3.40.850.10">
    <property type="entry name" value="Kinesin motor domain"/>
    <property type="match status" value="1"/>
</dbReference>
<dbReference type="GO" id="GO:0051231">
    <property type="term" value="P:spindle elongation"/>
    <property type="evidence" value="ECO:0007669"/>
    <property type="project" value="TreeGrafter"/>
</dbReference>
<dbReference type="STRING" id="1764295.A0A5B8MGQ1"/>
<dbReference type="Pfam" id="PF00225">
    <property type="entry name" value="Kinesin"/>
    <property type="match status" value="1"/>
</dbReference>
<evidence type="ECO:0000313" key="8">
    <source>
        <dbReference type="EMBL" id="QDZ18522.1"/>
    </source>
</evidence>
<dbReference type="EMBL" id="CP031035">
    <property type="protein sequence ID" value="QDZ18522.1"/>
    <property type="molecule type" value="Genomic_DNA"/>
</dbReference>
<feature type="compositionally biased region" description="Basic and acidic residues" evidence="6">
    <location>
        <begin position="458"/>
        <end position="477"/>
    </location>
</feature>
<dbReference type="SUPFAM" id="SSF52540">
    <property type="entry name" value="P-loop containing nucleoside triphosphate hydrolases"/>
    <property type="match status" value="1"/>
</dbReference>
<dbReference type="InterPro" id="IPR001752">
    <property type="entry name" value="Kinesin_motor_dom"/>
</dbReference>
<dbReference type="PROSITE" id="PS00411">
    <property type="entry name" value="KINESIN_MOTOR_1"/>
    <property type="match status" value="1"/>
</dbReference>
<dbReference type="InterPro" id="IPR027417">
    <property type="entry name" value="P-loop_NTPase"/>
</dbReference>
<feature type="compositionally biased region" description="Low complexity" evidence="6">
    <location>
        <begin position="721"/>
        <end position="740"/>
    </location>
</feature>
<evidence type="ECO:0000256" key="5">
    <source>
        <dbReference type="RuleBase" id="RU000394"/>
    </source>
</evidence>
<feature type="compositionally biased region" description="Low complexity" evidence="6">
    <location>
        <begin position="527"/>
        <end position="545"/>
    </location>
</feature>
<dbReference type="GO" id="GO:0008017">
    <property type="term" value="F:microtubule binding"/>
    <property type="evidence" value="ECO:0007669"/>
    <property type="project" value="InterPro"/>
</dbReference>
<keyword evidence="1 4" id="KW-0547">Nucleotide-binding</keyword>
<dbReference type="GO" id="GO:0003777">
    <property type="term" value="F:microtubule motor activity"/>
    <property type="evidence" value="ECO:0007669"/>
    <property type="project" value="InterPro"/>
</dbReference>
<feature type="compositionally biased region" description="Basic residues" evidence="6">
    <location>
        <begin position="478"/>
        <end position="488"/>
    </location>
</feature>
<dbReference type="PANTHER" id="PTHR47969">
    <property type="entry name" value="CHROMOSOME-ASSOCIATED KINESIN KIF4A-RELATED"/>
    <property type="match status" value="1"/>
</dbReference>
<proteinExistence type="inferred from homology"/>
<dbReference type="Proteomes" id="UP000316726">
    <property type="component" value="Chromosome 2"/>
</dbReference>
<dbReference type="GO" id="GO:0005874">
    <property type="term" value="C:microtubule"/>
    <property type="evidence" value="ECO:0007669"/>
    <property type="project" value="UniProtKB-KW"/>
</dbReference>
<evidence type="ECO:0000256" key="1">
    <source>
        <dbReference type="ARBA" id="ARBA00022741"/>
    </source>
</evidence>
<evidence type="ECO:0000256" key="2">
    <source>
        <dbReference type="ARBA" id="ARBA00022840"/>
    </source>
</evidence>
<dbReference type="InterPro" id="IPR019821">
    <property type="entry name" value="Kinesin_motor_CS"/>
</dbReference>
<evidence type="ECO:0000256" key="4">
    <source>
        <dbReference type="PROSITE-ProRule" id="PRU00283"/>
    </source>
</evidence>
<evidence type="ECO:0000313" key="9">
    <source>
        <dbReference type="Proteomes" id="UP000316726"/>
    </source>
</evidence>
<sequence length="815" mass="88715">MGEPGVEGKCKVIVRVRPLLENEPKDADAVSVDTEKNNIQVRVLSKSKKLSSTEKNGKATAKAKSYNFDYVLGPNEGQDDLFRSCDIEGLVQSSLQGYSQTVFAFGQTGSGKTYSICGKEDERTSGDKAPSSSTHTVGLLEEASKICFDKAGKMSSEVQVDITCLEIYQEQVTDLLVEKKQVLPVRHHPKYGFYVQGLTQKQCQTVADYQEVVGKAFQRRRVASHSLNERSTRSHLLITIHLTCVGGDEGMSTFGRLCFVDLAGSERLGDTKSKSSSATIRAETGSINKSLFALGKVISMLGNMKSRKSNVIIPFRDSKLTQLLMDSLQGKGQATMIACCSPLPDHCDVTLSTLHYASLAQNVKSDPVIIHDPQDQLVIDLRRTIMELKEQNKKLAVQLTQLTSDSPMPAPAPEPAAAALAAPKAAQPAATKVVEVAKSPRPNGVVGSGAGAKVVTSARKDNKKSSESIRILKERSTIKRKTKSRRKSTGPPKSGPGSRTSPAAIAQSPYGTDSVSRPGAKTARVPSAKIKSKVTSSAKKSATKVSQKRVLKESLQMNLAPTSVDDFPDLAALEANFQAQLAQLNNGPSEAPKGGANQLSGLDHSINAMADTVTDDSKGMQEELEGDEEAVRWAKKNPWFGNDYEMTEYAYEIHDLLVDRNVDPNSRQYYMEIEKGVRERFPDRMPKPTPKPSARRVSRTVGSRLSQSAKTSGAKSKKGFGARTITSDLSSEGSCSSESLNNHCKTTSSPAKNSSGRKSIDFSYSTDRNGGPSKNKSERQYIVEELRRIKQEAEEERRWIMNQISTTIKSSYNGL</sequence>
<keyword evidence="2 4" id="KW-0067">ATP-binding</keyword>
<keyword evidence="3 4" id="KW-0505">Motor protein</keyword>
<dbReference type="GO" id="GO:0005875">
    <property type="term" value="C:microtubule associated complex"/>
    <property type="evidence" value="ECO:0007669"/>
    <property type="project" value="TreeGrafter"/>
</dbReference>
<protein>
    <recommendedName>
        <fullName evidence="5">Kinesin-like protein</fullName>
    </recommendedName>
</protein>
<organism evidence="8 9">
    <name type="scientific">Chloropicon primus</name>
    <dbReference type="NCBI Taxonomy" id="1764295"/>
    <lineage>
        <taxon>Eukaryota</taxon>
        <taxon>Viridiplantae</taxon>
        <taxon>Chlorophyta</taxon>
        <taxon>Chloropicophyceae</taxon>
        <taxon>Chloropicales</taxon>
        <taxon>Chloropicaceae</taxon>
        <taxon>Chloropicon</taxon>
    </lineage>
</organism>
<dbReference type="CDD" id="cd00106">
    <property type="entry name" value="KISc"/>
    <property type="match status" value="1"/>
</dbReference>
<keyword evidence="9" id="KW-1185">Reference proteome</keyword>
<feature type="region of interest" description="Disordered" evidence="6">
    <location>
        <begin position="680"/>
        <end position="779"/>
    </location>
</feature>